<dbReference type="EMBL" id="JACCAE010000001">
    <property type="protein sequence ID" value="NYF97436.1"/>
    <property type="molecule type" value="Genomic_DNA"/>
</dbReference>
<protein>
    <recommendedName>
        <fullName evidence="3">ISL3 family transposase</fullName>
    </recommendedName>
</protein>
<reference evidence="1 2" key="1">
    <citation type="submission" date="2020-07" db="EMBL/GenBank/DDBJ databases">
        <title>Sequencing the genomes of 1000 actinobacteria strains.</title>
        <authorList>
            <person name="Klenk H.-P."/>
        </authorList>
    </citation>
    <scope>NUCLEOTIDE SEQUENCE [LARGE SCALE GENOMIC DNA]</scope>
    <source>
        <strain evidence="1 2">DSM 26154</strain>
    </source>
</reference>
<sequence>MSEPTVSRRDAASTIFNLPDYRVIDAVDLPEGGRRVTVVSTGPAGCPECG</sequence>
<dbReference type="AlphaFoldDB" id="A0A852VMT8"/>
<evidence type="ECO:0000313" key="2">
    <source>
        <dbReference type="Proteomes" id="UP000554054"/>
    </source>
</evidence>
<accession>A0A852VMT8</accession>
<evidence type="ECO:0000313" key="1">
    <source>
        <dbReference type="EMBL" id="NYF97436.1"/>
    </source>
</evidence>
<gene>
    <name evidence="1" type="ORF">BJY20_000828</name>
</gene>
<comment type="caution">
    <text evidence="1">The sequence shown here is derived from an EMBL/GenBank/DDBJ whole genome shotgun (WGS) entry which is preliminary data.</text>
</comment>
<organism evidence="1 2">
    <name type="scientific">Janibacter cremeus</name>
    <dbReference type="NCBI Taxonomy" id="1285192"/>
    <lineage>
        <taxon>Bacteria</taxon>
        <taxon>Bacillati</taxon>
        <taxon>Actinomycetota</taxon>
        <taxon>Actinomycetes</taxon>
        <taxon>Micrococcales</taxon>
        <taxon>Intrasporangiaceae</taxon>
        <taxon>Janibacter</taxon>
    </lineage>
</organism>
<dbReference type="Proteomes" id="UP000554054">
    <property type="component" value="Unassembled WGS sequence"/>
</dbReference>
<name>A0A852VMT8_9MICO</name>
<proteinExistence type="predicted"/>
<keyword evidence="2" id="KW-1185">Reference proteome</keyword>
<evidence type="ECO:0008006" key="3">
    <source>
        <dbReference type="Google" id="ProtNLM"/>
    </source>
</evidence>